<dbReference type="Pfam" id="PF07857">
    <property type="entry name" value="TMEM144"/>
    <property type="match status" value="1"/>
</dbReference>
<dbReference type="EMBL" id="CAUJNA010003572">
    <property type="protein sequence ID" value="CAJ1405172.1"/>
    <property type="molecule type" value="Genomic_DNA"/>
</dbReference>
<feature type="transmembrane region" description="Helical" evidence="6">
    <location>
        <begin position="393"/>
        <end position="412"/>
    </location>
</feature>
<keyword evidence="8" id="KW-1185">Reference proteome</keyword>
<dbReference type="AlphaFoldDB" id="A0AA36NFI9"/>
<feature type="transmembrane region" description="Helical" evidence="6">
    <location>
        <begin position="551"/>
        <end position="572"/>
    </location>
</feature>
<feature type="transmembrane region" description="Helical" evidence="6">
    <location>
        <begin position="424"/>
        <end position="443"/>
    </location>
</feature>
<feature type="transmembrane region" description="Helical" evidence="6">
    <location>
        <begin position="358"/>
        <end position="381"/>
    </location>
</feature>
<comment type="similarity">
    <text evidence="2">Belongs to the TMEM144 family.</text>
</comment>
<dbReference type="GO" id="GO:0016020">
    <property type="term" value="C:membrane"/>
    <property type="evidence" value="ECO:0007669"/>
    <property type="project" value="UniProtKB-SubCell"/>
</dbReference>
<evidence type="ECO:0000256" key="4">
    <source>
        <dbReference type="ARBA" id="ARBA00022989"/>
    </source>
</evidence>
<dbReference type="InterPro" id="IPR010651">
    <property type="entry name" value="Sugar_transport"/>
</dbReference>
<accession>A0AA36NFI9</accession>
<keyword evidence="3 6" id="KW-0812">Transmembrane</keyword>
<evidence type="ECO:0000256" key="1">
    <source>
        <dbReference type="ARBA" id="ARBA00004141"/>
    </source>
</evidence>
<dbReference type="PANTHER" id="PTHR16119:SF17">
    <property type="entry name" value="TRANSMEMBRANE PROTEIN 144"/>
    <property type="match status" value="1"/>
</dbReference>
<evidence type="ECO:0000313" key="7">
    <source>
        <dbReference type="EMBL" id="CAJ1405172.1"/>
    </source>
</evidence>
<dbReference type="GO" id="GO:0015144">
    <property type="term" value="F:carbohydrate transmembrane transporter activity"/>
    <property type="evidence" value="ECO:0007669"/>
    <property type="project" value="InterPro"/>
</dbReference>
<evidence type="ECO:0000256" key="2">
    <source>
        <dbReference type="ARBA" id="ARBA00005731"/>
    </source>
</evidence>
<dbReference type="InterPro" id="IPR012435">
    <property type="entry name" value="TMEM144"/>
</dbReference>
<name>A0AA36NFI9_9DINO</name>
<feature type="transmembrane region" description="Helical" evidence="6">
    <location>
        <begin position="648"/>
        <end position="670"/>
    </location>
</feature>
<keyword evidence="4 6" id="KW-1133">Transmembrane helix</keyword>
<evidence type="ECO:0000256" key="5">
    <source>
        <dbReference type="ARBA" id="ARBA00023136"/>
    </source>
</evidence>
<dbReference type="Proteomes" id="UP001178507">
    <property type="component" value="Unassembled WGS sequence"/>
</dbReference>
<evidence type="ECO:0000256" key="6">
    <source>
        <dbReference type="SAM" id="Phobius"/>
    </source>
</evidence>
<feature type="transmembrane region" description="Helical" evidence="6">
    <location>
        <begin position="449"/>
        <end position="470"/>
    </location>
</feature>
<evidence type="ECO:0000313" key="8">
    <source>
        <dbReference type="Proteomes" id="UP001178507"/>
    </source>
</evidence>
<gene>
    <name evidence="7" type="ORF">EVOR1521_LOCUS27455</name>
</gene>
<keyword evidence="5 6" id="KW-0472">Membrane</keyword>
<sequence length="987" mass="105033">MGCVVHVLQQKSDTGQPYDWFNLDDMGSLIHSEEFASTLKENINHYFEVGFEDQAVMDEDGILVAPADFLRALQHPRPYFRVYNLRQMPPELKEQTSERLGTIAQEAARMKQVLARAPLAPRVEAAAPLREAPGCGCLSLPREGLSAGFGAARAPTPEGSYCPEPVAAAPAPGPWAPSSQSFDQMQAQASPSCPKCGQPYVEEGLFCRSCGQLRAATPAELRTMPAAPVAGRLETSVADRVAGDLRTFPGLTSSSVSTAPPQVFGGGSAPQQDTWAMQVSVGVSGVGVGVGVGVGCVRVRGFFGLHVEWPLNHRSDSQSLGLVYALAAAIAFGIQYVPARRLELRAALVGLGVKKYEIFEGTAFQWFMGNGILMMGFLIAVSSGQLERGLSPLVMLGGVLWAMSNYLVLPLVKLLGIGLGFSLYHFVNLMVGYCIGRFGLFGVKKLSGELWICDIGCGLILLSFFAMVFVEAGHEPESDDSDASECESLHIDPADATAVECDVRFMAVGGFSVYGVPEGDQAAVKPAKANDLTTLHRVSSLDRFGRGAQRIIGVILAIFAGALCGVNGVPATIYEAAHPEVPAVATALPQCFGIWVCSSVILIIYSSLAVVRGVKLQKSVIGPAYVSGCIWGVGFACMMQGIKYLGYSVGYTLDAVGPILVSSLLSVFVFREITGKKSLLIYTGLAQLGVQLGVTVDVPSMPNPPKAEPTGHGPCQVHFEAERPHGLRAEKATCASCGAQNAAEDEYCCKCGASMAEPLRSLPQANGKAERFGAWDGQFEVSLVKEAKGPAPACTCGNVFMPDAEFCRKCGLKRDMASRPDRFGFANVPTEDGRSLQVTWVDPGGLLARWNTLHPDKSVQEGDLIVAVNNVGENVEAMRVQLQLSAIRITLQPARTRTASKVGSLQTLQPLQTLQTEPMLSAAPPMLSAAPPMLAAAPPPLGNSEGTRLVLPQEVSLPSCPGCGNMYMTDSVFCRRCGRPRGNAPLR</sequence>
<evidence type="ECO:0000256" key="3">
    <source>
        <dbReference type="ARBA" id="ARBA00022692"/>
    </source>
</evidence>
<proteinExistence type="inferred from homology"/>
<feature type="transmembrane region" description="Helical" evidence="6">
    <location>
        <begin position="623"/>
        <end position="642"/>
    </location>
</feature>
<comment type="subcellular location">
    <subcellularLocation>
        <location evidence="1">Membrane</location>
        <topology evidence="1">Multi-pass membrane protein</topology>
    </subcellularLocation>
</comment>
<organism evidence="7 8">
    <name type="scientific">Effrenium voratum</name>
    <dbReference type="NCBI Taxonomy" id="2562239"/>
    <lineage>
        <taxon>Eukaryota</taxon>
        <taxon>Sar</taxon>
        <taxon>Alveolata</taxon>
        <taxon>Dinophyceae</taxon>
        <taxon>Suessiales</taxon>
        <taxon>Symbiodiniaceae</taxon>
        <taxon>Effrenium</taxon>
    </lineage>
</organism>
<reference evidence="7" key="1">
    <citation type="submission" date="2023-08" db="EMBL/GenBank/DDBJ databases">
        <authorList>
            <person name="Chen Y."/>
            <person name="Shah S."/>
            <person name="Dougan E. K."/>
            <person name="Thang M."/>
            <person name="Chan C."/>
        </authorList>
    </citation>
    <scope>NUCLEOTIDE SEQUENCE</scope>
</reference>
<protein>
    <submittedName>
        <fullName evidence="7">Uncharacterized protein</fullName>
    </submittedName>
</protein>
<feature type="transmembrane region" description="Helical" evidence="6">
    <location>
        <begin position="592"/>
        <end position="611"/>
    </location>
</feature>
<comment type="caution">
    <text evidence="7">The sequence shown here is derived from an EMBL/GenBank/DDBJ whole genome shotgun (WGS) entry which is preliminary data.</text>
</comment>
<feature type="transmembrane region" description="Helical" evidence="6">
    <location>
        <begin position="320"/>
        <end position="337"/>
    </location>
</feature>
<dbReference type="PANTHER" id="PTHR16119">
    <property type="entry name" value="TRANSMEMBRANE PROTEIN 144"/>
    <property type="match status" value="1"/>
</dbReference>